<dbReference type="Pfam" id="PF00534">
    <property type="entry name" value="Glycos_transf_1"/>
    <property type="match status" value="1"/>
</dbReference>
<proteinExistence type="predicted"/>
<feature type="non-terminal residue" evidence="2">
    <location>
        <position position="1"/>
    </location>
</feature>
<dbReference type="GO" id="GO:0016757">
    <property type="term" value="F:glycosyltransferase activity"/>
    <property type="evidence" value="ECO:0007669"/>
    <property type="project" value="InterPro"/>
</dbReference>
<gene>
    <name evidence="2" type="ORF">LCGC14_2144300</name>
</gene>
<dbReference type="InterPro" id="IPR052078">
    <property type="entry name" value="Trehalose_Metab_GTase"/>
</dbReference>
<evidence type="ECO:0000259" key="1">
    <source>
        <dbReference type="Pfam" id="PF00534"/>
    </source>
</evidence>
<name>A0A0F9EJQ1_9ZZZZ</name>
<feature type="domain" description="Glycosyl transferase family 1" evidence="1">
    <location>
        <begin position="23"/>
        <end position="81"/>
    </location>
</feature>
<protein>
    <recommendedName>
        <fullName evidence="1">Glycosyl transferase family 1 domain-containing protein</fullName>
    </recommendedName>
</protein>
<sequence length="654" mass="68409">IYSKLTELDMQDPNLHVLTNLTGVSNMEVNAFQRRSKAVIQKSIREGFGLVISEALWKGTPVVARRAGGIPIQLDDGGGFLERLIEDKLSGPGFDVRIRGFEGALSSRATVAELVLSDEEGAWMTLTDAVLDWNRSALLRGRLEVEELSAASVPLPRLPKAQASAPAPEATPFSLPDLPVSIEIGKLAIERVELGAPILGEPAVVSLSGSASLADGEGEVAIKGARIDGELGELTLAGSYANDDKALTLDLSLTEGAGGIVANLIDLPGRPSLSASVQGSGPLSDFTAEIELTTDGEPRIAGTVALRGEGENGEARRFSVDLGGDIAPVFSPTYRPFFGPDIRLEAQGAQFPDGRVVLDDFSLAAQSLTLTGKLALGADKVPELIALKGEIRGQDGPVLLPFGEGDTRVESIGLDVAFDAAQGDEWTGIVTVSNLQQADLEVAEIRLDGQGRIADMEDGLSVTAGFDFLTRGMSLDDGGLQQALGDSTTGRAVIAWSTGNPVELQELELAGATYRLDGTGRIDPTTDNIPVTLNARIEAQDLAPFSGLAGRPLSGGLSAELTAEALALTGGFDVALDGSAEDLKLGIAELDGVLAGQTALVLRADRDETGTRLSELTLRNPQLDLEAQADLKTGTSDARATLKIADLSRVDRAL</sequence>
<accession>A0A0F9EJQ1</accession>
<dbReference type="SUPFAM" id="SSF53756">
    <property type="entry name" value="UDP-Glycosyltransferase/glycogen phosphorylase"/>
    <property type="match status" value="1"/>
</dbReference>
<dbReference type="InterPro" id="IPR001296">
    <property type="entry name" value="Glyco_trans_1"/>
</dbReference>
<dbReference type="EMBL" id="LAZR01027180">
    <property type="protein sequence ID" value="KKL66506.1"/>
    <property type="molecule type" value="Genomic_DNA"/>
</dbReference>
<reference evidence="2" key="1">
    <citation type="journal article" date="2015" name="Nature">
        <title>Complex archaea that bridge the gap between prokaryotes and eukaryotes.</title>
        <authorList>
            <person name="Spang A."/>
            <person name="Saw J.H."/>
            <person name="Jorgensen S.L."/>
            <person name="Zaremba-Niedzwiedzka K."/>
            <person name="Martijn J."/>
            <person name="Lind A.E."/>
            <person name="van Eijk R."/>
            <person name="Schleper C."/>
            <person name="Guy L."/>
            <person name="Ettema T.J."/>
        </authorList>
    </citation>
    <scope>NUCLEOTIDE SEQUENCE</scope>
</reference>
<evidence type="ECO:0000313" key="2">
    <source>
        <dbReference type="EMBL" id="KKL66506.1"/>
    </source>
</evidence>
<dbReference type="Gene3D" id="3.40.50.2000">
    <property type="entry name" value="Glycogen Phosphorylase B"/>
    <property type="match status" value="1"/>
</dbReference>
<dbReference type="PANTHER" id="PTHR47779">
    <property type="entry name" value="SYNTHASE (CCG-9), PUTATIVE (AFU_ORTHOLOGUE AFUA_3G12100)-RELATED"/>
    <property type="match status" value="1"/>
</dbReference>
<organism evidence="2">
    <name type="scientific">marine sediment metagenome</name>
    <dbReference type="NCBI Taxonomy" id="412755"/>
    <lineage>
        <taxon>unclassified sequences</taxon>
        <taxon>metagenomes</taxon>
        <taxon>ecological metagenomes</taxon>
    </lineage>
</organism>
<dbReference type="PANTHER" id="PTHR47779:SF1">
    <property type="entry name" value="SYNTHASE (CCG-9), PUTATIVE (AFU_ORTHOLOGUE AFUA_3G12100)-RELATED"/>
    <property type="match status" value="1"/>
</dbReference>
<dbReference type="AlphaFoldDB" id="A0A0F9EJQ1"/>
<feature type="non-terminal residue" evidence="2">
    <location>
        <position position="654"/>
    </location>
</feature>
<comment type="caution">
    <text evidence="2">The sequence shown here is derived from an EMBL/GenBank/DDBJ whole genome shotgun (WGS) entry which is preliminary data.</text>
</comment>